<reference evidence="13 14" key="1">
    <citation type="submission" date="2019-03" db="EMBL/GenBank/DDBJ databases">
        <authorList>
            <person name="Kim M.K.M."/>
        </authorList>
    </citation>
    <scope>NUCLEOTIDE SEQUENCE [LARGE SCALE GENOMIC DNA]</scope>
    <source>
        <strain evidence="13 14">18JY21-1</strain>
    </source>
</reference>
<comment type="similarity">
    <text evidence="9">Belongs to the SecD/SecF family. SecD subfamily.</text>
</comment>
<dbReference type="InterPro" id="IPR022813">
    <property type="entry name" value="SecD/SecF_arch_bac"/>
</dbReference>
<evidence type="ECO:0000256" key="2">
    <source>
        <dbReference type="ARBA" id="ARBA00022448"/>
    </source>
</evidence>
<evidence type="ECO:0000313" key="14">
    <source>
        <dbReference type="Proteomes" id="UP000295418"/>
    </source>
</evidence>
<dbReference type="Pfam" id="PF22599">
    <property type="entry name" value="SecDF_P1_head"/>
    <property type="match status" value="1"/>
</dbReference>
<dbReference type="FunFam" id="1.20.1640.10:FF:000004">
    <property type="entry name" value="Protein translocase subunit SecD"/>
    <property type="match status" value="1"/>
</dbReference>
<dbReference type="RefSeq" id="WP_132419524.1">
    <property type="nucleotide sequence ID" value="NZ_SKFG01000022.1"/>
</dbReference>
<dbReference type="Proteomes" id="UP000295418">
    <property type="component" value="Unassembled WGS sequence"/>
</dbReference>
<gene>
    <name evidence="9 13" type="primary">secD</name>
    <name evidence="13" type="ORF">E0485_18345</name>
</gene>
<evidence type="ECO:0000313" key="13">
    <source>
        <dbReference type="EMBL" id="TCZ75113.1"/>
    </source>
</evidence>
<dbReference type="InterPro" id="IPR048634">
    <property type="entry name" value="SecD_SecF_C"/>
</dbReference>
<dbReference type="InterPro" id="IPR055344">
    <property type="entry name" value="SecD_SecF_C_bact"/>
</dbReference>
<evidence type="ECO:0000259" key="11">
    <source>
        <dbReference type="Pfam" id="PF21760"/>
    </source>
</evidence>
<keyword evidence="8 9" id="KW-0472">Membrane</keyword>
<dbReference type="HAMAP" id="MF_01463_B">
    <property type="entry name" value="SecD_B"/>
    <property type="match status" value="1"/>
</dbReference>
<feature type="transmembrane region" description="Helical" evidence="9">
    <location>
        <begin position="271"/>
        <end position="302"/>
    </location>
</feature>
<dbReference type="SUPFAM" id="SSF82866">
    <property type="entry name" value="Multidrug efflux transporter AcrB transmembrane domain"/>
    <property type="match status" value="1"/>
</dbReference>
<evidence type="ECO:0000259" key="10">
    <source>
        <dbReference type="Pfam" id="PF02355"/>
    </source>
</evidence>
<feature type="transmembrane region" description="Helical" evidence="9">
    <location>
        <begin position="336"/>
        <end position="355"/>
    </location>
</feature>
<accession>A0A4R4E841</accession>
<evidence type="ECO:0000259" key="12">
    <source>
        <dbReference type="Pfam" id="PF22599"/>
    </source>
</evidence>
<dbReference type="PANTHER" id="PTHR30081">
    <property type="entry name" value="PROTEIN-EXPORT MEMBRANE PROTEIN SEC"/>
    <property type="match status" value="1"/>
</dbReference>
<dbReference type="InterPro" id="IPR054384">
    <property type="entry name" value="SecDF_P1_head"/>
</dbReference>
<feature type="transmembrane region" description="Helical" evidence="9">
    <location>
        <begin position="241"/>
        <end position="259"/>
    </location>
</feature>
<dbReference type="PANTHER" id="PTHR30081:SF1">
    <property type="entry name" value="PROTEIN TRANSLOCASE SUBUNIT SECD"/>
    <property type="match status" value="1"/>
</dbReference>
<evidence type="ECO:0000256" key="4">
    <source>
        <dbReference type="ARBA" id="ARBA00022692"/>
    </source>
</evidence>
<comment type="subcellular location">
    <subcellularLocation>
        <location evidence="1 9">Cell membrane</location>
        <topology evidence="1 9">Multi-pass membrane protein</topology>
    </subcellularLocation>
</comment>
<evidence type="ECO:0000256" key="7">
    <source>
        <dbReference type="ARBA" id="ARBA00023010"/>
    </source>
</evidence>
<comment type="subunit">
    <text evidence="9">Forms a complex with SecF. Part of the essential Sec protein translocation apparatus which comprises SecA, SecYEG and auxiliary proteins SecDF. Other proteins may also be involved.</text>
</comment>
<evidence type="ECO:0000256" key="9">
    <source>
        <dbReference type="HAMAP-Rule" id="MF_01463"/>
    </source>
</evidence>
<protein>
    <recommendedName>
        <fullName evidence="9">Protein translocase subunit SecD</fullName>
    </recommendedName>
</protein>
<dbReference type="GO" id="GO:0006605">
    <property type="term" value="P:protein targeting"/>
    <property type="evidence" value="ECO:0007669"/>
    <property type="project" value="UniProtKB-UniRule"/>
</dbReference>
<keyword evidence="2 9" id="KW-0813">Transport</keyword>
<evidence type="ECO:0000256" key="8">
    <source>
        <dbReference type="ARBA" id="ARBA00023136"/>
    </source>
</evidence>
<dbReference type="NCBIfam" id="TIGR00916">
    <property type="entry name" value="2A0604s01"/>
    <property type="match status" value="1"/>
</dbReference>
<feature type="domain" description="SecDF P1 head subdomain" evidence="12">
    <location>
        <begin position="121"/>
        <end position="215"/>
    </location>
</feature>
<comment type="caution">
    <text evidence="13">The sequence shown here is derived from an EMBL/GenBank/DDBJ whole genome shotgun (WGS) entry which is preliminary data.</text>
</comment>
<dbReference type="Pfam" id="PF02355">
    <property type="entry name" value="SecD_SecF_C"/>
    <property type="match status" value="1"/>
</dbReference>
<dbReference type="GO" id="GO:0065002">
    <property type="term" value="P:intracellular protein transmembrane transport"/>
    <property type="evidence" value="ECO:0007669"/>
    <property type="project" value="UniProtKB-UniRule"/>
</dbReference>
<dbReference type="GO" id="GO:0043952">
    <property type="term" value="P:protein transport by the Sec complex"/>
    <property type="evidence" value="ECO:0007669"/>
    <property type="project" value="UniProtKB-UniRule"/>
</dbReference>
<keyword evidence="7 9" id="KW-0811">Translocation</keyword>
<dbReference type="InterPro" id="IPR048631">
    <property type="entry name" value="SecD_1st"/>
</dbReference>
<feature type="domain" description="Protein translocase subunit SecDF P1" evidence="11">
    <location>
        <begin position="62"/>
        <end position="119"/>
    </location>
</feature>
<comment type="function">
    <text evidence="9">Part of the Sec protein translocase complex. Interacts with the SecYEG preprotein conducting channel. SecDF uses the proton motive force (PMF) to complete protein translocation after the ATP-dependent function of SecA.</text>
</comment>
<keyword evidence="6 9" id="KW-1133">Transmembrane helix</keyword>
<keyword evidence="14" id="KW-1185">Reference proteome</keyword>
<dbReference type="NCBIfam" id="TIGR01129">
    <property type="entry name" value="secD"/>
    <property type="match status" value="1"/>
</dbReference>
<dbReference type="EMBL" id="SKFG01000022">
    <property type="protein sequence ID" value="TCZ75113.1"/>
    <property type="molecule type" value="Genomic_DNA"/>
</dbReference>
<sequence>MNFKRISIFIMTIVITLGAVIWTSPTLLSKVNLGLDLKGGFEILYIAEPLEQGSIVDKTTLKKTAESIRKRIDKLGIAEPEVLPEGNDRIRVKLAGVTNEEEVRDKIGKQAELTFRAPDGTIMLNGTDFVEGGASVGYDQSNQPIVQIKLKSREKFRDVTTQLIGKTLDIYLDDEMINNPGVHQTIDSDTATITGNYTYAEAKGLADTINQGALPLKLTEKYTQSVGATLGMASLNKTMEAGVIAFIIILLFMVIYYRVPGLVAAFTLITYVWLFILVFNLMHGTLTLPGIAALILGVGMAVDANIITYERIREEIRSGKTIASSLKAGSKHSFRTIMDANVTNIIAGVVLYVIGNGAIKGFALVTMISIVISILTNVFLSKMLLNLLIRSNWVKKPQYFGVKEAEIREL</sequence>
<evidence type="ECO:0000256" key="6">
    <source>
        <dbReference type="ARBA" id="ARBA00022989"/>
    </source>
</evidence>
<name>A0A4R4E841_9BACL</name>
<dbReference type="Pfam" id="PF21760">
    <property type="entry name" value="SecD_1st"/>
    <property type="match status" value="1"/>
</dbReference>
<feature type="transmembrane region" description="Helical" evidence="9">
    <location>
        <begin position="361"/>
        <end position="380"/>
    </location>
</feature>
<evidence type="ECO:0000256" key="3">
    <source>
        <dbReference type="ARBA" id="ARBA00022475"/>
    </source>
</evidence>
<proteinExistence type="inferred from homology"/>
<dbReference type="Gene3D" id="1.20.1640.10">
    <property type="entry name" value="Multidrug efflux transporter AcrB transmembrane domain"/>
    <property type="match status" value="1"/>
</dbReference>
<dbReference type="AlphaFoldDB" id="A0A4R4E841"/>
<keyword evidence="5 9" id="KW-0653">Protein transport</keyword>
<dbReference type="GO" id="GO:0005886">
    <property type="term" value="C:plasma membrane"/>
    <property type="evidence" value="ECO:0007669"/>
    <property type="project" value="UniProtKB-SubCell"/>
</dbReference>
<feature type="domain" description="Protein export membrane protein SecD/SecF C-terminal" evidence="10">
    <location>
        <begin position="220"/>
        <end position="388"/>
    </location>
</feature>
<comment type="caution">
    <text evidence="9">Lacks conserved residue(s) required for the propagation of feature annotation.</text>
</comment>
<dbReference type="GO" id="GO:0015450">
    <property type="term" value="F:protein-transporting ATPase activity"/>
    <property type="evidence" value="ECO:0007669"/>
    <property type="project" value="InterPro"/>
</dbReference>
<keyword evidence="3 9" id="KW-1003">Cell membrane</keyword>
<dbReference type="Gene3D" id="3.30.1360.200">
    <property type="match status" value="1"/>
</dbReference>
<evidence type="ECO:0000256" key="5">
    <source>
        <dbReference type="ARBA" id="ARBA00022927"/>
    </source>
</evidence>
<dbReference type="InterPro" id="IPR005791">
    <property type="entry name" value="SecD"/>
</dbReference>
<feature type="transmembrane region" description="Helical" evidence="9">
    <location>
        <begin position="6"/>
        <end position="28"/>
    </location>
</feature>
<keyword evidence="4 9" id="KW-0812">Transmembrane</keyword>
<evidence type="ECO:0000256" key="1">
    <source>
        <dbReference type="ARBA" id="ARBA00004651"/>
    </source>
</evidence>
<organism evidence="13 14">
    <name type="scientific">Paenibacillus albiflavus</name>
    <dbReference type="NCBI Taxonomy" id="2545760"/>
    <lineage>
        <taxon>Bacteria</taxon>
        <taxon>Bacillati</taxon>
        <taxon>Bacillota</taxon>
        <taxon>Bacilli</taxon>
        <taxon>Bacillales</taxon>
        <taxon>Paenibacillaceae</taxon>
        <taxon>Paenibacillus</taxon>
    </lineage>
</organism>
<dbReference type="OrthoDB" id="9805019at2"/>
<dbReference type="Gene3D" id="3.30.70.3400">
    <property type="match status" value="1"/>
</dbReference>